<dbReference type="GO" id="GO:0030214">
    <property type="term" value="P:hyaluronan catabolic process"/>
    <property type="evidence" value="ECO:0007669"/>
    <property type="project" value="TreeGrafter"/>
</dbReference>
<comment type="catalytic activity">
    <reaction evidence="1 6">
        <text>Random hydrolysis of (1-&gt;4)-linkages between N-acetyl-beta-D-glucosamine and D-glucuronate residues in hyaluronate.</text>
        <dbReference type="EC" id="3.2.1.35"/>
    </reaction>
</comment>
<dbReference type="Gene3D" id="3.20.20.70">
    <property type="entry name" value="Aldolase class I"/>
    <property type="match status" value="1"/>
</dbReference>
<dbReference type="InterPro" id="IPR013785">
    <property type="entry name" value="Aldolase_TIM"/>
</dbReference>
<dbReference type="InterPro" id="IPR018155">
    <property type="entry name" value="Hyaluronidase"/>
</dbReference>
<dbReference type="Ensembl" id="ENSPNAT00000032038.2">
    <property type="protein sequence ID" value="ENSPNAP00000036847.2"/>
    <property type="gene ID" value="ENSPNAG00000034762.1"/>
</dbReference>
<evidence type="ECO:0000313" key="7">
    <source>
        <dbReference type="Ensembl" id="ENSPNAP00000036847.2"/>
    </source>
</evidence>
<accession>A0A3B4EK64</accession>
<dbReference type="EC" id="3.2.1.35" evidence="6"/>
<dbReference type="FunFam" id="3.20.20.70:FF:000065">
    <property type="entry name" value="Hyaluronidase"/>
    <property type="match status" value="1"/>
</dbReference>
<organism evidence="7 8">
    <name type="scientific">Pygocentrus nattereri</name>
    <name type="common">Red-bellied piranha</name>
    <dbReference type="NCBI Taxonomy" id="42514"/>
    <lineage>
        <taxon>Eukaryota</taxon>
        <taxon>Metazoa</taxon>
        <taxon>Chordata</taxon>
        <taxon>Craniata</taxon>
        <taxon>Vertebrata</taxon>
        <taxon>Euteleostomi</taxon>
        <taxon>Actinopterygii</taxon>
        <taxon>Neopterygii</taxon>
        <taxon>Teleostei</taxon>
        <taxon>Ostariophysi</taxon>
        <taxon>Characiformes</taxon>
        <taxon>Characoidei</taxon>
        <taxon>Pygocentrus</taxon>
    </lineage>
</organism>
<keyword evidence="4" id="KW-1015">Disulfide bond</keyword>
<dbReference type="Proteomes" id="UP001501920">
    <property type="component" value="Chromosome 20"/>
</dbReference>
<dbReference type="GO" id="GO:0005975">
    <property type="term" value="P:carbohydrate metabolic process"/>
    <property type="evidence" value="ECO:0007669"/>
    <property type="project" value="InterPro"/>
</dbReference>
<dbReference type="GO" id="GO:0001669">
    <property type="term" value="C:acrosomal vesicle"/>
    <property type="evidence" value="ECO:0007669"/>
    <property type="project" value="TreeGrafter"/>
</dbReference>
<proteinExistence type="inferred from homology"/>
<dbReference type="GO" id="GO:0004415">
    <property type="term" value="F:hyalurononglucosaminidase activity"/>
    <property type="evidence" value="ECO:0007669"/>
    <property type="project" value="UniProtKB-UniRule"/>
</dbReference>
<evidence type="ECO:0000256" key="1">
    <source>
        <dbReference type="ARBA" id="ARBA00000251"/>
    </source>
</evidence>
<name>A0A3B4EK64_PYGNA</name>
<reference evidence="7" key="2">
    <citation type="submission" date="2025-08" db="UniProtKB">
        <authorList>
            <consortium name="Ensembl"/>
        </authorList>
    </citation>
    <scope>IDENTIFICATION</scope>
</reference>
<keyword evidence="5 6" id="KW-0326">Glycosidase</keyword>
<keyword evidence="8" id="KW-1185">Reference proteome</keyword>
<evidence type="ECO:0000256" key="2">
    <source>
        <dbReference type="ARBA" id="ARBA00008871"/>
    </source>
</evidence>
<dbReference type="GeneTree" id="ENSGT01020000230364"/>
<evidence type="ECO:0000256" key="6">
    <source>
        <dbReference type="RuleBase" id="RU610713"/>
    </source>
</evidence>
<dbReference type="SUPFAM" id="SSF51445">
    <property type="entry name" value="(Trans)glycosidases"/>
    <property type="match status" value="1"/>
</dbReference>
<reference evidence="7 8" key="1">
    <citation type="submission" date="2020-10" db="EMBL/GenBank/DDBJ databases">
        <title>Pygocentrus nattereri (red-bellied piranha) genome, fPygNat1, primary haplotype.</title>
        <authorList>
            <person name="Myers G."/>
            <person name="Meyer A."/>
            <person name="Karagic N."/>
            <person name="Pippel M."/>
            <person name="Winkler S."/>
            <person name="Tracey A."/>
            <person name="Wood J."/>
            <person name="Formenti G."/>
            <person name="Howe K."/>
            <person name="Fedrigo O."/>
            <person name="Jarvis E.D."/>
        </authorList>
    </citation>
    <scope>NUCLEOTIDE SEQUENCE [LARGE SCALE GENOMIC DNA]</scope>
</reference>
<evidence type="ECO:0000256" key="3">
    <source>
        <dbReference type="ARBA" id="ARBA00022801"/>
    </source>
</evidence>
<dbReference type="AlphaFoldDB" id="A0A3B4EK64"/>
<dbReference type="PANTHER" id="PTHR11769:SF20">
    <property type="entry name" value="HYALURONIDASE PH-20"/>
    <property type="match status" value="1"/>
</dbReference>
<dbReference type="PRINTS" id="PR00846">
    <property type="entry name" value="GLHYDRLASE56"/>
</dbReference>
<keyword evidence="3 6" id="KW-0378">Hydrolase</keyword>
<evidence type="ECO:0000256" key="5">
    <source>
        <dbReference type="ARBA" id="ARBA00023295"/>
    </source>
</evidence>
<dbReference type="InterPro" id="IPR017853">
    <property type="entry name" value="GH"/>
</dbReference>
<evidence type="ECO:0000256" key="4">
    <source>
        <dbReference type="ARBA" id="ARBA00023157"/>
    </source>
</evidence>
<dbReference type="Pfam" id="PF01630">
    <property type="entry name" value="Glyco_hydro_56"/>
    <property type="match status" value="1"/>
</dbReference>
<sequence length="469" mass="52967">TFSFRVQHTASSLPFTAAPLFTDRPFAVIWNAPTHVCKNLDISLDFSVFQAVTTTVSEPDQFLFLFYTNRLGLYPYIDSSTKEEYNGGIPQKGNLTAHLEKAWRDITQYLPEFNPGLSVIDWEAWRPLWARNWDSKDIYRKQSIQYAQAKDPSLSAANAVTVAKEEFEKAAKSYMMETMNLGIRQRPKYLWGYYLFPNCYNYGWNETGYTGECAALEIARNNELLWLWESSTAFFPSAYLPLYLKESHKLSLFIRGVVKEAVRVSALPNLVYTSPIYVYLQPLFRDQNKEYLSEADLVRTIGESAALGASGAVLWGASADYNNKVTILKTARQLLKTGTCSYADAFRSIILLNSQTSFTTLGLNLQPPCCKTTMYGPSHGQGLGQVDAQISGVIDKQFPAQKSKVNKQGEEPKLIICTKLKYHFLSLLLLKSKDSELSDSDSHWLDQETHACENVKSRLSGELSVSCYN</sequence>
<reference evidence="7" key="3">
    <citation type="submission" date="2025-09" db="UniProtKB">
        <authorList>
            <consortium name="Ensembl"/>
        </authorList>
    </citation>
    <scope>IDENTIFICATION</scope>
</reference>
<protein>
    <recommendedName>
        <fullName evidence="6">Hyaluronidase</fullName>
        <ecNumber evidence="6">3.2.1.35</ecNumber>
    </recommendedName>
</protein>
<evidence type="ECO:0000313" key="8">
    <source>
        <dbReference type="Proteomes" id="UP001501920"/>
    </source>
</evidence>
<comment type="similarity">
    <text evidence="2 6">Belongs to the glycosyl hydrolase 56 family.</text>
</comment>
<dbReference type="PANTHER" id="PTHR11769">
    <property type="entry name" value="HYALURONIDASE"/>
    <property type="match status" value="1"/>
</dbReference>